<evidence type="ECO:0000256" key="1">
    <source>
        <dbReference type="ARBA" id="ARBA00022737"/>
    </source>
</evidence>
<gene>
    <name evidence="4" type="ORF">UCREL1_10525</name>
</gene>
<feature type="repeat" description="PPR" evidence="2">
    <location>
        <begin position="36"/>
        <end position="70"/>
    </location>
</feature>
<feature type="compositionally biased region" description="Low complexity" evidence="3">
    <location>
        <begin position="581"/>
        <end position="590"/>
    </location>
</feature>
<keyword evidence="5" id="KW-1185">Reference proteome</keyword>
<feature type="compositionally biased region" description="Acidic residues" evidence="3">
    <location>
        <begin position="553"/>
        <end position="564"/>
    </location>
</feature>
<dbReference type="InterPro" id="IPR002885">
    <property type="entry name" value="PPR_rpt"/>
</dbReference>
<dbReference type="InterPro" id="IPR011990">
    <property type="entry name" value="TPR-like_helical_dom_sf"/>
</dbReference>
<dbReference type="PROSITE" id="PS51375">
    <property type="entry name" value="PPR"/>
    <property type="match status" value="1"/>
</dbReference>
<dbReference type="PANTHER" id="PTHR47942:SF105">
    <property type="entry name" value="ATPASE EXPRESSION PROTEIN 3"/>
    <property type="match status" value="1"/>
</dbReference>
<dbReference type="EMBL" id="KB707420">
    <property type="protein sequence ID" value="EMR62544.1"/>
    <property type="molecule type" value="Genomic_DNA"/>
</dbReference>
<dbReference type="eggNOG" id="ENOG502QSY4">
    <property type="taxonomic scope" value="Eukaryota"/>
</dbReference>
<dbReference type="Gene3D" id="1.25.40.10">
    <property type="entry name" value="Tetratricopeptide repeat domain"/>
    <property type="match status" value="1"/>
</dbReference>
<dbReference type="Pfam" id="PF13041">
    <property type="entry name" value="PPR_2"/>
    <property type="match status" value="1"/>
</dbReference>
<feature type="region of interest" description="Disordered" evidence="3">
    <location>
        <begin position="541"/>
        <end position="610"/>
    </location>
</feature>
<feature type="compositionally biased region" description="Basic and acidic residues" evidence="3">
    <location>
        <begin position="238"/>
        <end position="251"/>
    </location>
</feature>
<evidence type="ECO:0000256" key="2">
    <source>
        <dbReference type="PROSITE-ProRule" id="PRU00708"/>
    </source>
</evidence>
<proteinExistence type="predicted"/>
<name>M7S8T7_EUTLA</name>
<dbReference type="AlphaFoldDB" id="M7S8T7"/>
<dbReference type="NCBIfam" id="TIGR00756">
    <property type="entry name" value="PPR"/>
    <property type="match status" value="1"/>
</dbReference>
<dbReference type="Proteomes" id="UP000012174">
    <property type="component" value="Unassembled WGS sequence"/>
</dbReference>
<dbReference type="OrthoDB" id="185373at2759"/>
<dbReference type="HOGENOM" id="CLU_014304_2_0_1"/>
<protein>
    <submittedName>
        <fullName evidence="4">Putative pentatricopeptide repeat protein</fullName>
    </submittedName>
</protein>
<keyword evidence="1" id="KW-0677">Repeat</keyword>
<feature type="compositionally biased region" description="Basic and acidic residues" evidence="3">
    <location>
        <begin position="541"/>
        <end position="552"/>
    </location>
</feature>
<evidence type="ECO:0000313" key="5">
    <source>
        <dbReference type="Proteomes" id="UP000012174"/>
    </source>
</evidence>
<organism evidence="4 5">
    <name type="scientific">Eutypa lata (strain UCR-EL1)</name>
    <name type="common">Grapevine dieback disease fungus</name>
    <name type="synonym">Eutypa armeniacae</name>
    <dbReference type="NCBI Taxonomy" id="1287681"/>
    <lineage>
        <taxon>Eukaryota</taxon>
        <taxon>Fungi</taxon>
        <taxon>Dikarya</taxon>
        <taxon>Ascomycota</taxon>
        <taxon>Pezizomycotina</taxon>
        <taxon>Sordariomycetes</taxon>
        <taxon>Xylariomycetidae</taxon>
        <taxon>Xylariales</taxon>
        <taxon>Diatrypaceae</taxon>
        <taxon>Eutypa</taxon>
    </lineage>
</organism>
<feature type="region of interest" description="Disordered" evidence="3">
    <location>
        <begin position="237"/>
        <end position="268"/>
    </location>
</feature>
<sequence>MEDPFHIAQHVTNVLEKDHFEEAALITRKASKDKKVTVSWNRLIDYQLRQGRIHAGIKLYNEMKKRAQLPNAQTYTIIFRSCADSAHSKLAVSEAIRLYNQMLNRERLNPNTIHMNAVVKVCAKAGDIESMFAILDTANDGLRAPNNMTYTTILNALRAQVDKPQHGDKSEAEIKADVKKTIDRAKAIWQEVISRWRAGQVIIDEELVCAMGRILLLGKYPDVDSIRDLIEQTMQIAKDPEPPATDKETSTTKDASAPAAAREEVTSKGAALAIQPKTTKAPGAPSRAYARPGKNSLSLILDALEKTGKTTQAIRYWGIFTRNYMVMPDAENWHRLLQAFRRGKSSARMAAYLPNMPRTMATPKHYRAAMRTCLRDRLNPGAFEHATAVLEHMAASLHLPDAHVMRVYLRVAYACKRSFEQQSQEPGQFETARRAYARQLETALGRLAAPYRAVARHVQADKVVQGREDAEAWARLSLPRAELVALARKMIAMYDRLVQEDLVAPATAKEMKASRNAMNRLVVAYFDRRVQLEPNFNADRSEIDRKDSRENRDDEWDDREEDASEFFIDRRGGQRGGSFKTTTTTTTTTTNRRFTAGDESWDRRERRAVA</sequence>
<accession>M7S8T7</accession>
<dbReference type="PANTHER" id="PTHR47942">
    <property type="entry name" value="TETRATRICOPEPTIDE REPEAT (TPR)-LIKE SUPERFAMILY PROTEIN-RELATED"/>
    <property type="match status" value="1"/>
</dbReference>
<reference evidence="5" key="1">
    <citation type="journal article" date="2013" name="Genome Announc.">
        <title>Draft genome sequence of the grapevine dieback fungus Eutypa lata UCR-EL1.</title>
        <authorList>
            <person name="Blanco-Ulate B."/>
            <person name="Rolshausen P.E."/>
            <person name="Cantu D."/>
        </authorList>
    </citation>
    <scope>NUCLEOTIDE SEQUENCE [LARGE SCALE GENOMIC DNA]</scope>
    <source>
        <strain evidence="5">UCR-EL1</strain>
    </source>
</reference>
<dbReference type="InterPro" id="IPR051222">
    <property type="entry name" value="PPR/CCM1_RNA-binding"/>
</dbReference>
<evidence type="ECO:0000313" key="4">
    <source>
        <dbReference type="EMBL" id="EMR62544.1"/>
    </source>
</evidence>
<feature type="compositionally biased region" description="Basic and acidic residues" evidence="3">
    <location>
        <begin position="600"/>
        <end position="610"/>
    </location>
</feature>
<dbReference type="KEGG" id="ela:UCREL1_10525"/>
<evidence type="ECO:0000256" key="3">
    <source>
        <dbReference type="SAM" id="MobiDB-lite"/>
    </source>
</evidence>
<dbReference type="OMA" id="CVRDNIN"/>